<feature type="domain" description="Reverse transcriptase" evidence="1">
    <location>
        <begin position="2"/>
        <end position="207"/>
    </location>
</feature>
<dbReference type="EMBL" id="OIVN01006131">
    <property type="protein sequence ID" value="SPD25783.1"/>
    <property type="molecule type" value="Genomic_DNA"/>
</dbReference>
<dbReference type="InterPro" id="IPR000477">
    <property type="entry name" value="RT_dom"/>
</dbReference>
<sequence>MYKLLPKVLANRFRAVLDGLISDSQNSFVGGRQMLDSVLIANECLDSRIKSTAPRIICKLVIEKAYDHVHWGSLLYLLSRMGFGSNWIQWIHMCISTVRFSVLINGNPSSFFNSSKGLQQGGATKGEDLGVSHLLFADDTIIFCDSCPEQLAYIRRVLNCFKAVTGLRVNMSKSEMMPKGDVDNISSLADFLSCHIGAMPMTYLGMPLGVSFKVVGVWNPIIEKVEHCLARWKKLYLSKGGCLTLLKSTLSSLPTYFMSLFQIPVSVAKRIERLQYNFLWGGMGEEAKIHLVNWDRVCTPIDQGGLGVRDLISFNKALHGNMGMTFPWKGGKAWLWLGGVACASVVERHWIIFCYTAQVLVRFGVSFLSCLELLGDVRVCSGSVGVLEELVWKTLFGDLESYV</sequence>
<gene>
    <name evidence="2" type="ORF">FSB_LOCUS53665</name>
</gene>
<proteinExistence type="predicted"/>
<dbReference type="PANTHER" id="PTHR33116:SF78">
    <property type="entry name" value="OS12G0587133 PROTEIN"/>
    <property type="match status" value="1"/>
</dbReference>
<organism evidence="2">
    <name type="scientific">Fagus sylvatica</name>
    <name type="common">Beechnut</name>
    <dbReference type="NCBI Taxonomy" id="28930"/>
    <lineage>
        <taxon>Eukaryota</taxon>
        <taxon>Viridiplantae</taxon>
        <taxon>Streptophyta</taxon>
        <taxon>Embryophyta</taxon>
        <taxon>Tracheophyta</taxon>
        <taxon>Spermatophyta</taxon>
        <taxon>Magnoliopsida</taxon>
        <taxon>eudicotyledons</taxon>
        <taxon>Gunneridae</taxon>
        <taxon>Pentapetalae</taxon>
        <taxon>rosids</taxon>
        <taxon>fabids</taxon>
        <taxon>Fagales</taxon>
        <taxon>Fagaceae</taxon>
        <taxon>Fagus</taxon>
    </lineage>
</organism>
<name>A0A2N9INV7_FAGSY</name>
<protein>
    <recommendedName>
        <fullName evidence="1">Reverse transcriptase domain-containing protein</fullName>
    </recommendedName>
</protein>
<accession>A0A2N9INV7</accession>
<dbReference type="PANTHER" id="PTHR33116">
    <property type="entry name" value="REVERSE TRANSCRIPTASE ZINC-BINDING DOMAIN-CONTAINING PROTEIN-RELATED-RELATED"/>
    <property type="match status" value="1"/>
</dbReference>
<dbReference type="Pfam" id="PF00078">
    <property type="entry name" value="RVT_1"/>
    <property type="match status" value="1"/>
</dbReference>
<dbReference type="AlphaFoldDB" id="A0A2N9INV7"/>
<dbReference type="SUPFAM" id="SSF56672">
    <property type="entry name" value="DNA/RNA polymerases"/>
    <property type="match status" value="1"/>
</dbReference>
<evidence type="ECO:0000259" key="1">
    <source>
        <dbReference type="Pfam" id="PF00078"/>
    </source>
</evidence>
<reference evidence="2" key="1">
    <citation type="submission" date="2018-02" db="EMBL/GenBank/DDBJ databases">
        <authorList>
            <person name="Cohen D.B."/>
            <person name="Kent A.D."/>
        </authorList>
    </citation>
    <scope>NUCLEOTIDE SEQUENCE</scope>
</reference>
<dbReference type="InterPro" id="IPR043502">
    <property type="entry name" value="DNA/RNA_pol_sf"/>
</dbReference>
<evidence type="ECO:0000313" key="2">
    <source>
        <dbReference type="EMBL" id="SPD25783.1"/>
    </source>
</evidence>